<evidence type="ECO:0000313" key="4">
    <source>
        <dbReference type="Proteomes" id="UP000199495"/>
    </source>
</evidence>
<dbReference type="InterPro" id="IPR050879">
    <property type="entry name" value="Acyltransferase_3"/>
</dbReference>
<dbReference type="PANTHER" id="PTHR23028:SF131">
    <property type="entry name" value="BLR2367 PROTEIN"/>
    <property type="match status" value="1"/>
</dbReference>
<keyword evidence="1" id="KW-1133">Transmembrane helix</keyword>
<dbReference type="GO" id="GO:0000271">
    <property type="term" value="P:polysaccharide biosynthetic process"/>
    <property type="evidence" value="ECO:0007669"/>
    <property type="project" value="TreeGrafter"/>
</dbReference>
<evidence type="ECO:0000313" key="3">
    <source>
        <dbReference type="EMBL" id="SDH10064.1"/>
    </source>
</evidence>
<feature type="transmembrane region" description="Helical" evidence="1">
    <location>
        <begin position="270"/>
        <end position="288"/>
    </location>
</feature>
<reference evidence="3 4" key="1">
    <citation type="submission" date="2016-10" db="EMBL/GenBank/DDBJ databases">
        <authorList>
            <person name="de Groot N.N."/>
        </authorList>
    </citation>
    <scope>NUCLEOTIDE SEQUENCE [LARGE SCALE GENOMIC DNA]</scope>
    <source>
        <strain evidence="3 4">CGMCC 1.10267</strain>
    </source>
</reference>
<organism evidence="3 4">
    <name type="scientific">Pelagibacterium luteolum</name>
    <dbReference type="NCBI Taxonomy" id="440168"/>
    <lineage>
        <taxon>Bacteria</taxon>
        <taxon>Pseudomonadati</taxon>
        <taxon>Pseudomonadota</taxon>
        <taxon>Alphaproteobacteria</taxon>
        <taxon>Hyphomicrobiales</taxon>
        <taxon>Devosiaceae</taxon>
        <taxon>Pelagibacterium</taxon>
    </lineage>
</organism>
<keyword evidence="1" id="KW-0472">Membrane</keyword>
<dbReference type="GO" id="GO:0016787">
    <property type="term" value="F:hydrolase activity"/>
    <property type="evidence" value="ECO:0007669"/>
    <property type="project" value="UniProtKB-KW"/>
</dbReference>
<feature type="transmembrane region" description="Helical" evidence="1">
    <location>
        <begin position="245"/>
        <end position="264"/>
    </location>
</feature>
<dbReference type="InterPro" id="IPR002656">
    <property type="entry name" value="Acyl_transf_3_dom"/>
</dbReference>
<proteinExistence type="predicted"/>
<dbReference type="Pfam" id="PF01757">
    <property type="entry name" value="Acyl_transf_3"/>
    <property type="match status" value="1"/>
</dbReference>
<feature type="domain" description="Acyltransferase 3" evidence="2">
    <location>
        <begin position="29"/>
        <end position="340"/>
    </location>
</feature>
<keyword evidence="3" id="KW-0378">Hydrolase</keyword>
<dbReference type="Proteomes" id="UP000199495">
    <property type="component" value="Unassembled WGS sequence"/>
</dbReference>
<feature type="transmembrane region" description="Helical" evidence="1">
    <location>
        <begin position="322"/>
        <end position="345"/>
    </location>
</feature>
<sequence length="364" mass="39565">MNRPVNGPASASGAGTPMMLSTAFGNPDNSYNALRLIAALSVVLSHSLLLGLNSPSYDPLSWAAYDLGATAVNVFFVISGAMLTHSVLQRGLGQFVRNRFLRIYPALIVSAALIALIIGPFGTGARLWEYYSSPQTWLYPLNVAWNFEGAVLPSMFEQGRYPGDVNVPLWTIKYEILSYIVFGIAAALGLLRHPSIAFAAWAAFGFALLADVGVDPTGETPVESLFRFGFAFLTGAVARRFGEVIPLRFGWAMAALALAVAGTGTRFGEVTWIIGIGYAALYVGAKNWGRIAEFARRHDLSYGIYLMAWPIQQVLTREPIWFGPQVAVLFLLSSTISGSLAYLSWKFVEKPALRRKAPASEKEP</sequence>
<accession>A0A1G7ZN18</accession>
<dbReference type="AlphaFoldDB" id="A0A1G7ZN18"/>
<evidence type="ECO:0000256" key="1">
    <source>
        <dbReference type="SAM" id="Phobius"/>
    </source>
</evidence>
<keyword evidence="3" id="KW-0012">Acyltransferase</keyword>
<feature type="transmembrane region" description="Helical" evidence="1">
    <location>
        <begin position="176"/>
        <end position="191"/>
    </location>
</feature>
<dbReference type="GO" id="GO:0016747">
    <property type="term" value="F:acyltransferase activity, transferring groups other than amino-acyl groups"/>
    <property type="evidence" value="ECO:0007669"/>
    <property type="project" value="InterPro"/>
</dbReference>
<evidence type="ECO:0000259" key="2">
    <source>
        <dbReference type="Pfam" id="PF01757"/>
    </source>
</evidence>
<dbReference type="PANTHER" id="PTHR23028">
    <property type="entry name" value="ACETYLTRANSFERASE"/>
    <property type="match status" value="1"/>
</dbReference>
<name>A0A1G7ZN18_9HYPH</name>
<dbReference type="EMBL" id="FNCS01000021">
    <property type="protein sequence ID" value="SDH10064.1"/>
    <property type="molecule type" value="Genomic_DNA"/>
</dbReference>
<keyword evidence="3" id="KW-0808">Transferase</keyword>
<dbReference type="OrthoDB" id="9767863at2"/>
<dbReference type="GO" id="GO:0016020">
    <property type="term" value="C:membrane"/>
    <property type="evidence" value="ECO:0007669"/>
    <property type="project" value="TreeGrafter"/>
</dbReference>
<feature type="transmembrane region" description="Helical" evidence="1">
    <location>
        <begin position="196"/>
        <end position="214"/>
    </location>
</feature>
<dbReference type="STRING" id="440168.SAMN04487974_12126"/>
<feature type="transmembrane region" description="Helical" evidence="1">
    <location>
        <begin position="103"/>
        <end position="125"/>
    </location>
</feature>
<feature type="transmembrane region" description="Helical" evidence="1">
    <location>
        <begin position="64"/>
        <end position="83"/>
    </location>
</feature>
<gene>
    <name evidence="3" type="ORF">SAMN04487974_12126</name>
</gene>
<keyword evidence="4" id="KW-1185">Reference proteome</keyword>
<feature type="transmembrane region" description="Helical" evidence="1">
    <location>
        <begin position="33"/>
        <end position="52"/>
    </location>
</feature>
<protein>
    <submittedName>
        <fullName evidence="3">Peptidoglycan/LPS O-acetylase OafA/YrhL, contains acyltransferase and SGNH-hydrolase domains</fullName>
    </submittedName>
</protein>
<keyword evidence="1" id="KW-0812">Transmembrane</keyword>